<dbReference type="EMBL" id="BGPR01004390">
    <property type="protein sequence ID" value="GBM99099.1"/>
    <property type="molecule type" value="Genomic_DNA"/>
</dbReference>
<sequence length="100" mass="11665">MQECWEHEGLYQTKRMHLGNFLADTQVKCFDTFTENCAVTVCGQFVLLNHQMKVKTITRKAFAFIDVEEPGDFEIVLPYFFSKLKWQSLLSSPTIMSGYR</sequence>
<dbReference type="AlphaFoldDB" id="A0A4Y2KAW8"/>
<proteinExistence type="predicted"/>
<reference evidence="1 2" key="1">
    <citation type="journal article" date="2019" name="Sci. Rep.">
        <title>Orb-weaving spider Araneus ventricosus genome elucidates the spidroin gene catalogue.</title>
        <authorList>
            <person name="Kono N."/>
            <person name="Nakamura H."/>
            <person name="Ohtoshi R."/>
            <person name="Moran D.A.P."/>
            <person name="Shinohara A."/>
            <person name="Yoshida Y."/>
            <person name="Fujiwara M."/>
            <person name="Mori M."/>
            <person name="Tomita M."/>
            <person name="Arakawa K."/>
        </authorList>
    </citation>
    <scope>NUCLEOTIDE SEQUENCE [LARGE SCALE GENOMIC DNA]</scope>
</reference>
<gene>
    <name evidence="1" type="ORF">AVEN_86284_1</name>
</gene>
<comment type="caution">
    <text evidence="1">The sequence shown here is derived from an EMBL/GenBank/DDBJ whole genome shotgun (WGS) entry which is preliminary data.</text>
</comment>
<evidence type="ECO:0000313" key="2">
    <source>
        <dbReference type="Proteomes" id="UP000499080"/>
    </source>
</evidence>
<protein>
    <submittedName>
        <fullName evidence="1">Uncharacterized protein</fullName>
    </submittedName>
</protein>
<evidence type="ECO:0000313" key="1">
    <source>
        <dbReference type="EMBL" id="GBM99099.1"/>
    </source>
</evidence>
<name>A0A4Y2KAW8_ARAVE</name>
<dbReference type="Proteomes" id="UP000499080">
    <property type="component" value="Unassembled WGS sequence"/>
</dbReference>
<organism evidence="1 2">
    <name type="scientific">Araneus ventricosus</name>
    <name type="common">Orbweaver spider</name>
    <name type="synonym">Epeira ventricosa</name>
    <dbReference type="NCBI Taxonomy" id="182803"/>
    <lineage>
        <taxon>Eukaryota</taxon>
        <taxon>Metazoa</taxon>
        <taxon>Ecdysozoa</taxon>
        <taxon>Arthropoda</taxon>
        <taxon>Chelicerata</taxon>
        <taxon>Arachnida</taxon>
        <taxon>Araneae</taxon>
        <taxon>Araneomorphae</taxon>
        <taxon>Entelegynae</taxon>
        <taxon>Araneoidea</taxon>
        <taxon>Araneidae</taxon>
        <taxon>Araneus</taxon>
    </lineage>
</organism>
<accession>A0A4Y2KAW8</accession>
<keyword evidence="2" id="KW-1185">Reference proteome</keyword>